<reference evidence="2 3" key="1">
    <citation type="submission" date="2019-02" db="EMBL/GenBank/DDBJ databases">
        <title>Deep-cultivation of Planctomycetes and their phenomic and genomic characterization uncovers novel biology.</title>
        <authorList>
            <person name="Wiegand S."/>
            <person name="Jogler M."/>
            <person name="Boedeker C."/>
            <person name="Pinto D."/>
            <person name="Vollmers J."/>
            <person name="Rivas-Marin E."/>
            <person name="Kohn T."/>
            <person name="Peeters S.H."/>
            <person name="Heuer A."/>
            <person name="Rast P."/>
            <person name="Oberbeckmann S."/>
            <person name="Bunk B."/>
            <person name="Jeske O."/>
            <person name="Meyerdierks A."/>
            <person name="Storesund J.E."/>
            <person name="Kallscheuer N."/>
            <person name="Luecker S."/>
            <person name="Lage O.M."/>
            <person name="Pohl T."/>
            <person name="Merkel B.J."/>
            <person name="Hornburger P."/>
            <person name="Mueller R.-W."/>
            <person name="Bruemmer F."/>
            <person name="Labrenz M."/>
            <person name="Spormann A.M."/>
            <person name="Op den Camp H."/>
            <person name="Overmann J."/>
            <person name="Amann R."/>
            <person name="Jetten M.S.M."/>
            <person name="Mascher T."/>
            <person name="Medema M.H."/>
            <person name="Devos D.P."/>
            <person name="Kaster A.-K."/>
            <person name="Ovreas L."/>
            <person name="Rohde M."/>
            <person name="Galperin M.Y."/>
            <person name="Jogler C."/>
        </authorList>
    </citation>
    <scope>NUCLEOTIDE SEQUENCE [LARGE SCALE GENOMIC DNA]</scope>
    <source>
        <strain evidence="2 3">KS4</strain>
    </source>
</reference>
<organism evidence="2 3">
    <name type="scientific">Poriferisphaera corsica</name>
    <dbReference type="NCBI Taxonomy" id="2528020"/>
    <lineage>
        <taxon>Bacteria</taxon>
        <taxon>Pseudomonadati</taxon>
        <taxon>Planctomycetota</taxon>
        <taxon>Phycisphaerae</taxon>
        <taxon>Phycisphaerales</taxon>
        <taxon>Phycisphaeraceae</taxon>
        <taxon>Poriferisphaera</taxon>
    </lineage>
</organism>
<evidence type="ECO:0000313" key="3">
    <source>
        <dbReference type="Proteomes" id="UP000317369"/>
    </source>
</evidence>
<dbReference type="Proteomes" id="UP000317369">
    <property type="component" value="Chromosome"/>
</dbReference>
<dbReference type="NCBIfam" id="TIGR02595">
    <property type="entry name" value="PEP_CTERM"/>
    <property type="match status" value="1"/>
</dbReference>
<accession>A0A517YT75</accession>
<dbReference type="EMBL" id="CP036425">
    <property type="protein sequence ID" value="QDU33426.1"/>
    <property type="molecule type" value="Genomic_DNA"/>
</dbReference>
<dbReference type="KEGG" id="pcor:KS4_14720"/>
<evidence type="ECO:0000313" key="2">
    <source>
        <dbReference type="EMBL" id="QDU33426.1"/>
    </source>
</evidence>
<keyword evidence="3" id="KW-1185">Reference proteome</keyword>
<gene>
    <name evidence="2" type="ORF">KS4_14720</name>
</gene>
<feature type="chain" id="PRO_5022101015" description="PEP-CTERM protein-sorting domain-containing protein" evidence="1">
    <location>
        <begin position="34"/>
        <end position="232"/>
    </location>
</feature>
<evidence type="ECO:0000256" key="1">
    <source>
        <dbReference type="SAM" id="SignalP"/>
    </source>
</evidence>
<dbReference type="RefSeq" id="WP_200761661.1">
    <property type="nucleotide sequence ID" value="NZ_CP036425.1"/>
</dbReference>
<sequence precursor="true">MPTISLTTLFRKTTLLCLSSLFASALLSTTSNAILLPDTSLDYFTKFQEVNGNNPTATITKGAYSVDFTGHIGIRPDGPLYFQDARSFWTEEDNIDSTAILSHAANHMQFVARDRVLPGNADPNGTISFFNASNSLINVDIEVYDALSNALLASDPNHGSNKSTITLSNDWVRYVITPTDNTQSISRLLLTNDDDTGRSAIDNFGFVVPEPASASLLALGTLSLFVRSRKKR</sequence>
<name>A0A517YT75_9BACT</name>
<feature type="signal peptide" evidence="1">
    <location>
        <begin position="1"/>
        <end position="33"/>
    </location>
</feature>
<proteinExistence type="predicted"/>
<evidence type="ECO:0008006" key="4">
    <source>
        <dbReference type="Google" id="ProtNLM"/>
    </source>
</evidence>
<protein>
    <recommendedName>
        <fullName evidence="4">PEP-CTERM protein-sorting domain-containing protein</fullName>
    </recommendedName>
</protein>
<keyword evidence="1" id="KW-0732">Signal</keyword>
<dbReference type="InterPro" id="IPR013424">
    <property type="entry name" value="Ice-binding_C"/>
</dbReference>
<dbReference type="AlphaFoldDB" id="A0A517YT75"/>